<dbReference type="Proteomes" id="UP001143474">
    <property type="component" value="Unassembled WGS sequence"/>
</dbReference>
<keyword evidence="2" id="KW-1185">Reference proteome</keyword>
<gene>
    <name evidence="1" type="ORF">GCM10017600_43730</name>
</gene>
<proteinExistence type="predicted"/>
<accession>A0A9W6I2R4</accession>
<protein>
    <submittedName>
        <fullName evidence="1">Uncharacterized protein</fullName>
    </submittedName>
</protein>
<evidence type="ECO:0000313" key="1">
    <source>
        <dbReference type="EMBL" id="GLK10967.1"/>
    </source>
</evidence>
<comment type="caution">
    <text evidence="1">The sequence shown here is derived from an EMBL/GenBank/DDBJ whole genome shotgun (WGS) entry which is preliminary data.</text>
</comment>
<organism evidence="1 2">
    <name type="scientific">Streptosporangium carneum</name>
    <dbReference type="NCBI Taxonomy" id="47481"/>
    <lineage>
        <taxon>Bacteria</taxon>
        <taxon>Bacillati</taxon>
        <taxon>Actinomycetota</taxon>
        <taxon>Actinomycetes</taxon>
        <taxon>Streptosporangiales</taxon>
        <taxon>Streptosporangiaceae</taxon>
        <taxon>Streptosporangium</taxon>
    </lineage>
</organism>
<dbReference type="AlphaFoldDB" id="A0A9W6I2R4"/>
<sequence length="243" mass="24257">MDDLLGGVDPGAETADHLAVDRHPAVTDHVLARPAAGDARLGEDLLQPDAAGNLGGVALVDVVAVVEVGVTPGLAGGLETVVLDRARPELGLLRGAAPASLSAASGRRTALAVRARPLAADRLDLVALSGPAEPRAGTAGRLAPAALGAEPAAVVPARSLRTEPTAIVTTRTLGTEPASIVPARSVGTEPATVIATRTLGTEPASIVTTRTLRTEPTTVVTTRSVGTEPTALRATVGPAEPPA</sequence>
<evidence type="ECO:0000313" key="2">
    <source>
        <dbReference type="Proteomes" id="UP001143474"/>
    </source>
</evidence>
<reference evidence="1" key="1">
    <citation type="journal article" date="2014" name="Int. J. Syst. Evol. Microbiol.">
        <title>Complete genome sequence of Corynebacterium casei LMG S-19264T (=DSM 44701T), isolated from a smear-ripened cheese.</title>
        <authorList>
            <consortium name="US DOE Joint Genome Institute (JGI-PGF)"/>
            <person name="Walter F."/>
            <person name="Albersmeier A."/>
            <person name="Kalinowski J."/>
            <person name="Ruckert C."/>
        </authorList>
    </citation>
    <scope>NUCLEOTIDE SEQUENCE</scope>
    <source>
        <strain evidence="1">VKM Ac-2007</strain>
    </source>
</reference>
<name>A0A9W6I2R4_9ACTN</name>
<reference evidence="1" key="2">
    <citation type="submission" date="2023-01" db="EMBL/GenBank/DDBJ databases">
        <authorList>
            <person name="Sun Q."/>
            <person name="Evtushenko L."/>
        </authorList>
    </citation>
    <scope>NUCLEOTIDE SEQUENCE</scope>
    <source>
        <strain evidence="1">VKM Ac-2007</strain>
    </source>
</reference>
<dbReference type="EMBL" id="BSEV01000009">
    <property type="protein sequence ID" value="GLK10967.1"/>
    <property type="molecule type" value="Genomic_DNA"/>
</dbReference>